<accession>A0ABY5DK07</accession>
<evidence type="ECO:0000313" key="3">
    <source>
        <dbReference type="Proteomes" id="UP001055955"/>
    </source>
</evidence>
<feature type="domain" description="DUF4116" evidence="1">
    <location>
        <begin position="40"/>
        <end position="88"/>
    </location>
</feature>
<dbReference type="EMBL" id="CP092900">
    <property type="protein sequence ID" value="UTC24219.1"/>
    <property type="molecule type" value="Genomic_DNA"/>
</dbReference>
<dbReference type="Proteomes" id="UP001055955">
    <property type="component" value="Chromosome"/>
</dbReference>
<evidence type="ECO:0000313" key="2">
    <source>
        <dbReference type="EMBL" id="UTC24219.1"/>
    </source>
</evidence>
<sequence length="127" mass="14025">MRADRTIVLAGASISVQVRDRVGYPFSEVLSYALPSLQDDDEVVEIALSRNGRNLMYASDRFENDKRIVLATVKNKGLALSYADDELKQDLGFVKEAIKLSPEAIRYASKHVQAKLKVRAPSASAGR</sequence>
<proteinExistence type="predicted"/>
<evidence type="ECO:0000259" key="1">
    <source>
        <dbReference type="Pfam" id="PF13475"/>
    </source>
</evidence>
<dbReference type="InterPro" id="IPR025197">
    <property type="entry name" value="DUF4116"/>
</dbReference>
<dbReference type="RefSeq" id="WP_258568004.1">
    <property type="nucleotide sequence ID" value="NZ_CP092900.1"/>
</dbReference>
<gene>
    <name evidence="2" type="ORF">MMH89_03150</name>
</gene>
<name>A0ABY5DK07_9GAMM</name>
<dbReference type="Pfam" id="PF13475">
    <property type="entry name" value="DUF4116"/>
    <property type="match status" value="1"/>
</dbReference>
<protein>
    <submittedName>
        <fullName evidence="2">DUF4116 domain-containing protein</fullName>
    </submittedName>
</protein>
<reference evidence="2 3" key="1">
    <citation type="journal article" date="2022" name="Nat. Microbiol.">
        <title>The microbiome of a bacterivorous marine choanoflagellate contains a resource-demanding obligate bacterial associate.</title>
        <authorList>
            <person name="Needham D.M."/>
            <person name="Poirier C."/>
            <person name="Bachy C."/>
            <person name="George E.E."/>
            <person name="Wilken S."/>
            <person name="Yung C.C.M."/>
            <person name="Limardo A.J."/>
            <person name="Morando M."/>
            <person name="Sudek L."/>
            <person name="Malmstrom R.R."/>
            <person name="Keeling P.J."/>
            <person name="Santoro A.E."/>
            <person name="Worden A.Z."/>
        </authorList>
    </citation>
    <scope>NUCLEOTIDE SEQUENCE [LARGE SCALE GENOMIC DNA]</scope>
    <source>
        <strain evidence="2 3">Comchoano-1</strain>
    </source>
</reference>
<keyword evidence="3" id="KW-1185">Reference proteome</keyword>
<organism evidence="2 3">
    <name type="scientific">Candidatus Comchoanobacter bicostacola</name>
    <dbReference type="NCBI Taxonomy" id="2919598"/>
    <lineage>
        <taxon>Bacteria</taxon>
        <taxon>Pseudomonadati</taxon>
        <taxon>Pseudomonadota</taxon>
        <taxon>Gammaproteobacteria</taxon>
        <taxon>Candidatus Comchoanobacterales</taxon>
        <taxon>Candidatus Comchoanobacteraceae</taxon>
        <taxon>Candidatus Comchoanobacter</taxon>
    </lineage>
</organism>